<protein>
    <submittedName>
        <fullName evidence="2">Uncharacterized protein</fullName>
    </submittedName>
</protein>
<feature type="region of interest" description="Disordered" evidence="1">
    <location>
        <begin position="1"/>
        <end position="26"/>
    </location>
</feature>
<name>A0A381WNZ6_9ZZZZ</name>
<proteinExistence type="predicted"/>
<evidence type="ECO:0000256" key="1">
    <source>
        <dbReference type="SAM" id="MobiDB-lite"/>
    </source>
</evidence>
<dbReference type="AlphaFoldDB" id="A0A381WNZ6"/>
<evidence type="ECO:0000313" key="2">
    <source>
        <dbReference type="EMBL" id="SVA54205.1"/>
    </source>
</evidence>
<organism evidence="2">
    <name type="scientific">marine metagenome</name>
    <dbReference type="NCBI Taxonomy" id="408172"/>
    <lineage>
        <taxon>unclassified sequences</taxon>
        <taxon>metagenomes</taxon>
        <taxon>ecological metagenomes</taxon>
    </lineage>
</organism>
<accession>A0A381WNZ6</accession>
<feature type="compositionally biased region" description="Basic and acidic residues" evidence="1">
    <location>
        <begin position="1"/>
        <end position="18"/>
    </location>
</feature>
<reference evidence="2" key="1">
    <citation type="submission" date="2018-05" db="EMBL/GenBank/DDBJ databases">
        <authorList>
            <person name="Lanie J.A."/>
            <person name="Ng W.-L."/>
            <person name="Kazmierczak K.M."/>
            <person name="Andrzejewski T.M."/>
            <person name="Davidsen T.M."/>
            <person name="Wayne K.J."/>
            <person name="Tettelin H."/>
            <person name="Glass J.I."/>
            <person name="Rusch D."/>
            <person name="Podicherti R."/>
            <person name="Tsui H.-C.T."/>
            <person name="Winkler M.E."/>
        </authorList>
    </citation>
    <scope>NUCLEOTIDE SEQUENCE</scope>
</reference>
<dbReference type="EMBL" id="UINC01012409">
    <property type="protein sequence ID" value="SVA54205.1"/>
    <property type="molecule type" value="Genomic_DNA"/>
</dbReference>
<sequence length="26" mass="3217">MIEKFENHPEQYEKHHEGAMQFSQIK</sequence>
<gene>
    <name evidence="2" type="ORF">METZ01_LOCUS107059</name>
</gene>
<feature type="non-terminal residue" evidence="2">
    <location>
        <position position="26"/>
    </location>
</feature>